<feature type="region of interest" description="Disordered" evidence="1">
    <location>
        <begin position="465"/>
        <end position="539"/>
    </location>
</feature>
<reference evidence="4" key="1">
    <citation type="journal article" date="2008" name="Nat. Genet.">
        <title>The Pristionchus pacificus genome provides a unique perspective on nematode lifestyle and parasitism.</title>
        <authorList>
            <person name="Dieterich C."/>
            <person name="Clifton S.W."/>
            <person name="Schuster L.N."/>
            <person name="Chinwalla A."/>
            <person name="Delehaunty K."/>
            <person name="Dinkelacker I."/>
            <person name="Fulton L."/>
            <person name="Fulton R."/>
            <person name="Godfrey J."/>
            <person name="Minx P."/>
            <person name="Mitreva M."/>
            <person name="Roeseler W."/>
            <person name="Tian H."/>
            <person name="Witte H."/>
            <person name="Yang S.P."/>
            <person name="Wilson R.K."/>
            <person name="Sommer R.J."/>
        </authorList>
    </citation>
    <scope>NUCLEOTIDE SEQUENCE [LARGE SCALE GENOMIC DNA]</scope>
    <source>
        <strain evidence="4">PS312</strain>
    </source>
</reference>
<feature type="transmembrane region" description="Helical" evidence="2">
    <location>
        <begin position="432"/>
        <end position="458"/>
    </location>
</feature>
<keyword evidence="4" id="KW-1185">Reference proteome</keyword>
<protein>
    <submittedName>
        <fullName evidence="3">Uncharacterized protein</fullName>
    </submittedName>
</protein>
<evidence type="ECO:0000313" key="3">
    <source>
        <dbReference type="EnsemblMetazoa" id="PPA12050.1"/>
    </source>
</evidence>
<feature type="compositionally biased region" description="Basic and acidic residues" evidence="1">
    <location>
        <begin position="409"/>
        <end position="420"/>
    </location>
</feature>
<feature type="compositionally biased region" description="Basic and acidic residues" evidence="1">
    <location>
        <begin position="515"/>
        <end position="529"/>
    </location>
</feature>
<evidence type="ECO:0000256" key="2">
    <source>
        <dbReference type="SAM" id="Phobius"/>
    </source>
</evidence>
<proteinExistence type="predicted"/>
<dbReference type="EnsemblMetazoa" id="PPA12050.1">
    <property type="protein sequence ID" value="PPA12050.1"/>
    <property type="gene ID" value="WBGene00101604"/>
</dbReference>
<reference evidence="3" key="2">
    <citation type="submission" date="2022-06" db="UniProtKB">
        <authorList>
            <consortium name="EnsemblMetazoa"/>
        </authorList>
    </citation>
    <scope>IDENTIFICATION</scope>
    <source>
        <strain evidence="3">PS312</strain>
    </source>
</reference>
<keyword evidence="2" id="KW-0812">Transmembrane</keyword>
<keyword evidence="2" id="KW-0472">Membrane</keyword>
<sequence>MQTILAATIAANHTVDMHRCFTTKSICYVGKDCVNEPTNGAHGKIIRLTNSEYRTNTNHSHLPILLKNHRSLLRLDLFNGELRCEPGCVWDKKETINYPDYIYSNGSLQFVQEKKRANLAKCFETNEKELKCYVSNACLAKELGVRHNSIVPFSDSKRKINNRYARTPIELCEIGATFNSTTGDFEFHTNAPKSKSSIAFDYGNAMRVLSISDIELTCTPDCTYHPLMMMEYNVKPHSEHMFWSGKLSGRIYPIIEAKVERRVNLSRCFADEHLICYYGDVCIGGKKGDRHKDIRPLASTEQNFLKYAKKERDELAKCDAAGIFDYRNVSERAFEFHTTSASLDLRLIYNTKEIWVENEEESSKTNRIENPSNLYWRGVILIKKAVVSKGPDNEIRYNTGTNPNSQKKGNQDKYSTRKKEDFVDDKKESLSLLGLILIISCCAVVLGIIVAIVVGTIMQRRHHAKNKRKHAAIQQAAAKAAKQSGPNLSNSDERQKAAATISKPINIEKTPLIEPKLHPDDEPKSEETTSTKFRRRTLRDRELKRPIKLSTIDARCQLVSRSSHSQEENADKKKDEKLLNKKKFKWTHLLHLLTGPCVKHHSITHVANGTYNDIWVLCDGDRKYINQMNANFSSTLFNVNINKTTDVYYEANSVGFTKIKSGTALAFELHHNGIIYVSVRETVGNGYRTVCDCFPIRHDQSVIVAFGGYICKSIYMIWKEQVGDKIHDHFPTWKVQPMVMPKTEETSDLPMGIR</sequence>
<evidence type="ECO:0000256" key="1">
    <source>
        <dbReference type="SAM" id="MobiDB-lite"/>
    </source>
</evidence>
<feature type="compositionally biased region" description="Polar residues" evidence="1">
    <location>
        <begin position="396"/>
        <end position="408"/>
    </location>
</feature>
<gene>
    <name evidence="3" type="primary">WBGene00101604</name>
</gene>
<dbReference type="AlphaFoldDB" id="A0A2A6BKN8"/>
<feature type="compositionally biased region" description="Low complexity" evidence="1">
    <location>
        <begin position="472"/>
        <end position="483"/>
    </location>
</feature>
<dbReference type="Proteomes" id="UP000005239">
    <property type="component" value="Unassembled WGS sequence"/>
</dbReference>
<accession>A0A8R1UAF1</accession>
<accession>A0A2A6BKN8</accession>
<organism evidence="3 4">
    <name type="scientific">Pristionchus pacificus</name>
    <name type="common">Parasitic nematode worm</name>
    <dbReference type="NCBI Taxonomy" id="54126"/>
    <lineage>
        <taxon>Eukaryota</taxon>
        <taxon>Metazoa</taxon>
        <taxon>Ecdysozoa</taxon>
        <taxon>Nematoda</taxon>
        <taxon>Chromadorea</taxon>
        <taxon>Rhabditida</taxon>
        <taxon>Rhabditina</taxon>
        <taxon>Diplogasteromorpha</taxon>
        <taxon>Diplogasteroidea</taxon>
        <taxon>Neodiplogasteridae</taxon>
        <taxon>Pristionchus</taxon>
    </lineage>
</organism>
<keyword evidence="2" id="KW-1133">Transmembrane helix</keyword>
<name>A0A2A6BKN8_PRIPA</name>
<feature type="region of interest" description="Disordered" evidence="1">
    <location>
        <begin position="392"/>
        <end position="420"/>
    </location>
</feature>
<evidence type="ECO:0000313" key="4">
    <source>
        <dbReference type="Proteomes" id="UP000005239"/>
    </source>
</evidence>